<dbReference type="InterPro" id="IPR008928">
    <property type="entry name" value="6-hairpin_glycosidase_sf"/>
</dbReference>
<keyword evidence="2" id="KW-0328">Glycosyltransferase</keyword>
<comment type="similarity">
    <text evidence="1">Belongs to the glycosyl hydrolase 65 family.</text>
</comment>
<dbReference type="InterPro" id="IPR005195">
    <property type="entry name" value="Glyco_hydro_65_M"/>
</dbReference>
<dbReference type="InterPro" id="IPR011013">
    <property type="entry name" value="Gal_mutarotase_sf_dom"/>
</dbReference>
<dbReference type="Pfam" id="PF03633">
    <property type="entry name" value="Glyco_hydro_65C"/>
    <property type="match status" value="1"/>
</dbReference>
<dbReference type="Proteomes" id="UP001344632">
    <property type="component" value="Unassembled WGS sequence"/>
</dbReference>
<dbReference type="Pfam" id="PF03632">
    <property type="entry name" value="Glyco_hydro_65m"/>
    <property type="match status" value="1"/>
</dbReference>
<dbReference type="PANTHER" id="PTHR11051:SF8">
    <property type="entry name" value="PROTEIN-GLUCOSYLGALACTOSYLHYDROXYLYSINE GLUCOSIDASE"/>
    <property type="match status" value="1"/>
</dbReference>
<evidence type="ECO:0000259" key="4">
    <source>
        <dbReference type="Pfam" id="PF03632"/>
    </source>
</evidence>
<feature type="domain" description="Glycoside hydrolase family 65 C-terminal" evidence="5">
    <location>
        <begin position="688"/>
        <end position="733"/>
    </location>
</feature>
<dbReference type="Gene3D" id="1.50.10.10">
    <property type="match status" value="1"/>
</dbReference>
<dbReference type="Gene3D" id="2.70.98.40">
    <property type="entry name" value="Glycoside hydrolase, family 65, N-terminal domain"/>
    <property type="match status" value="1"/>
</dbReference>
<reference evidence="7 8" key="1">
    <citation type="submission" date="2023-03" db="EMBL/GenBank/DDBJ databases">
        <title>Bacillus Genome Sequencing.</title>
        <authorList>
            <person name="Dunlap C."/>
        </authorList>
    </citation>
    <scope>NUCLEOTIDE SEQUENCE [LARGE SCALE GENOMIC DNA]</scope>
    <source>
        <strain evidence="7 8">BD-525</strain>
    </source>
</reference>
<evidence type="ECO:0000256" key="1">
    <source>
        <dbReference type="ARBA" id="ARBA00006768"/>
    </source>
</evidence>
<dbReference type="SUPFAM" id="SSF48208">
    <property type="entry name" value="Six-hairpin glycosidases"/>
    <property type="match status" value="1"/>
</dbReference>
<protein>
    <submittedName>
        <fullName evidence="7">Glycosyl hydrolase family 65 protein</fullName>
    </submittedName>
</protein>
<feature type="domain" description="Glycoside hydrolase family 65 N-terminal" evidence="6">
    <location>
        <begin position="6"/>
        <end position="236"/>
    </location>
</feature>
<comment type="caution">
    <text evidence="7">The sequence shown here is derived from an EMBL/GenBank/DDBJ whole genome shotgun (WGS) entry which is preliminary data.</text>
</comment>
<evidence type="ECO:0000259" key="5">
    <source>
        <dbReference type="Pfam" id="PF03633"/>
    </source>
</evidence>
<dbReference type="InterPro" id="IPR005194">
    <property type="entry name" value="Glyco_hydro_65_C"/>
</dbReference>
<dbReference type="SUPFAM" id="SSF74650">
    <property type="entry name" value="Galactose mutarotase-like"/>
    <property type="match status" value="1"/>
</dbReference>
<dbReference type="InterPro" id="IPR005196">
    <property type="entry name" value="Glyco_hydro_65_N"/>
</dbReference>
<keyword evidence="7" id="KW-0378">Hydrolase</keyword>
<dbReference type="GO" id="GO:0016787">
    <property type="term" value="F:hydrolase activity"/>
    <property type="evidence" value="ECO:0007669"/>
    <property type="project" value="UniProtKB-KW"/>
</dbReference>
<evidence type="ECO:0000259" key="6">
    <source>
        <dbReference type="Pfam" id="PF03636"/>
    </source>
</evidence>
<dbReference type="PIRSF" id="PIRSF036289">
    <property type="entry name" value="Glycosyl_hydrolase_malt_phosph"/>
    <property type="match status" value="1"/>
</dbReference>
<name>A0ABU6GLS4_9BACL</name>
<evidence type="ECO:0000313" key="8">
    <source>
        <dbReference type="Proteomes" id="UP001344632"/>
    </source>
</evidence>
<evidence type="ECO:0000256" key="3">
    <source>
        <dbReference type="ARBA" id="ARBA00022679"/>
    </source>
</evidence>
<evidence type="ECO:0000313" key="7">
    <source>
        <dbReference type="EMBL" id="MEC0240709.1"/>
    </source>
</evidence>
<dbReference type="PANTHER" id="PTHR11051">
    <property type="entry name" value="GLYCOSYL HYDROLASE-RELATED"/>
    <property type="match status" value="1"/>
</dbReference>
<dbReference type="Gene3D" id="2.60.420.10">
    <property type="entry name" value="Maltose phosphorylase, domain 3"/>
    <property type="match status" value="1"/>
</dbReference>
<dbReference type="InterPro" id="IPR012341">
    <property type="entry name" value="6hp_glycosidase-like_sf"/>
</dbReference>
<keyword evidence="3" id="KW-0808">Transferase</keyword>
<organism evidence="7 8">
    <name type="scientific">Paenibacillus dokdonensis</name>
    <dbReference type="NCBI Taxonomy" id="2567944"/>
    <lineage>
        <taxon>Bacteria</taxon>
        <taxon>Bacillati</taxon>
        <taxon>Bacillota</taxon>
        <taxon>Bacilli</taxon>
        <taxon>Bacillales</taxon>
        <taxon>Paenibacillaceae</taxon>
        <taxon>Paenibacillus</taxon>
    </lineage>
</organism>
<sequence>MSWIVREEGFDPKRITNHGSKFMTGNGYMGCRGTLDEFSKEQLTAVTLAGVYDQVGTKWREPVNAPNGLRTRLYADGAELNVLSASVEKHVQELDIARGIHSRETVYLTGSGARITFRSERFVSMDQLHLIVNRFSVHSDKDISLTLETGIDGAVWDINGPHLKETQYASHEGILTAAASTQELGIRVVVAECLEGPQAGDQEIVASENGIVQRIQLSLQAGAPQEWVKYVSVYTSLDEVGDALAAALFGSRQAQAAGYESLLKAHEEIWEQHWALSDVVIEGDDEAQLALRYSIYQLLIIAPAGSEKVSIPARGLSGQVYKGAVFWDTEMFMLPFFLYTQPQVARNIMLYRKHTLDGARRKAAEYGFGGAYYAWESQDSGDDACTLFNITDVFTGRPMRTYFRDKQIHISCDVAHGIWEYYKLTGDTRFLLDGGAEVIWECARFLYSYACYYPLKERYELLDVTGPDEYHERVHNNAFTNYMARHTLRMAVRMMDELAEQAPALHAELTRQPKGVPGMNEIREIAERLYVPEPDEHTAVIEQFDRYHQLEDISLQELKSRILQSNEYLGGGNGVATTTQIIKQADVVLLMHLFKDEFAPAIKKANWEFYEPRTEHGSSLSPCVYALVASDIGMPDWAYPYFKRTATIDLTGDSKQYVGDLYIGGTHPAANGGAWMAAVLGFGGLQADEKEVRLNPSLPTAWSALAFKIHVRGHAFDIRITKEDVLVTSLAADGPEQAFRIQGSAVSVSPGQTAMFSLNGRVSAGS</sequence>
<evidence type="ECO:0000256" key="2">
    <source>
        <dbReference type="ARBA" id="ARBA00022676"/>
    </source>
</evidence>
<dbReference type="EMBL" id="JARLKZ010000008">
    <property type="protein sequence ID" value="MEC0240709.1"/>
    <property type="molecule type" value="Genomic_DNA"/>
</dbReference>
<proteinExistence type="inferred from homology"/>
<gene>
    <name evidence="7" type="ORF">P4H66_12710</name>
</gene>
<dbReference type="InterPro" id="IPR037018">
    <property type="entry name" value="GH65_N"/>
</dbReference>
<accession>A0ABU6GLS4</accession>
<dbReference type="RefSeq" id="WP_326088482.1">
    <property type="nucleotide sequence ID" value="NZ_JARLKZ010000008.1"/>
</dbReference>
<keyword evidence="8" id="KW-1185">Reference proteome</keyword>
<dbReference type="Pfam" id="PF03636">
    <property type="entry name" value="Glyco_hydro_65N"/>
    <property type="match status" value="1"/>
</dbReference>
<dbReference type="InterPro" id="IPR017045">
    <property type="entry name" value="Malt_Pase/Glycosyl_Hdrlase"/>
</dbReference>
<feature type="domain" description="Glycoside hydrolase family 65 central catalytic" evidence="4">
    <location>
        <begin position="292"/>
        <end position="676"/>
    </location>
</feature>